<organism evidence="8 9">
    <name type="scientific">Ideonella alba</name>
    <dbReference type="NCBI Taxonomy" id="2824118"/>
    <lineage>
        <taxon>Bacteria</taxon>
        <taxon>Pseudomonadati</taxon>
        <taxon>Pseudomonadota</taxon>
        <taxon>Betaproteobacteria</taxon>
        <taxon>Burkholderiales</taxon>
        <taxon>Sphaerotilaceae</taxon>
        <taxon>Ideonella</taxon>
    </lineage>
</organism>
<keyword evidence="3" id="KW-0472">Membrane</keyword>
<evidence type="ECO:0000256" key="5">
    <source>
        <dbReference type="ARBA" id="ARBA00023237"/>
    </source>
</evidence>
<keyword evidence="6 8" id="KW-0449">Lipoprotein</keyword>
<dbReference type="RefSeq" id="WP_210854219.1">
    <property type="nucleotide sequence ID" value="NZ_JAGQDD010000007.1"/>
</dbReference>
<sequence>MAALLAALALLAGCGQRGPLQRVEARPAAATATPASPGASTPSR</sequence>
<evidence type="ECO:0000256" key="1">
    <source>
        <dbReference type="ARBA" id="ARBA00004459"/>
    </source>
</evidence>
<reference evidence="8 9" key="1">
    <citation type="submission" date="2021-04" db="EMBL/GenBank/DDBJ databases">
        <title>The genome sequence of Ideonella sp. 3Y2.</title>
        <authorList>
            <person name="Liu Y."/>
        </authorList>
    </citation>
    <scope>NUCLEOTIDE SEQUENCE [LARGE SCALE GENOMIC DNA]</scope>
    <source>
        <strain evidence="8 9">3Y2</strain>
    </source>
</reference>
<proteinExistence type="predicted"/>
<gene>
    <name evidence="8" type="ORF">KAK03_12205</name>
</gene>
<feature type="region of interest" description="Disordered" evidence="7">
    <location>
        <begin position="20"/>
        <end position="44"/>
    </location>
</feature>
<keyword evidence="9" id="KW-1185">Reference proteome</keyword>
<dbReference type="GO" id="GO:0009279">
    <property type="term" value="C:cell outer membrane"/>
    <property type="evidence" value="ECO:0007669"/>
    <property type="project" value="UniProtKB-SubCell"/>
</dbReference>
<evidence type="ECO:0000256" key="4">
    <source>
        <dbReference type="ARBA" id="ARBA00023139"/>
    </source>
</evidence>
<keyword evidence="2" id="KW-0732">Signal</keyword>
<evidence type="ECO:0000256" key="3">
    <source>
        <dbReference type="ARBA" id="ARBA00023136"/>
    </source>
</evidence>
<evidence type="ECO:0000313" key="9">
    <source>
        <dbReference type="Proteomes" id="UP000676246"/>
    </source>
</evidence>
<keyword evidence="5" id="KW-0998">Cell outer membrane</keyword>
<protein>
    <submittedName>
        <fullName evidence="8">Lipoprotein</fullName>
    </submittedName>
</protein>
<dbReference type="InterPro" id="IPR032831">
    <property type="entry name" value="LptM_cons"/>
</dbReference>
<evidence type="ECO:0000256" key="7">
    <source>
        <dbReference type="SAM" id="MobiDB-lite"/>
    </source>
</evidence>
<keyword evidence="4" id="KW-0564">Palmitate</keyword>
<name>A0A940YEZ7_9BURK</name>
<dbReference type="AlphaFoldDB" id="A0A940YEZ7"/>
<evidence type="ECO:0000256" key="2">
    <source>
        <dbReference type="ARBA" id="ARBA00022729"/>
    </source>
</evidence>
<dbReference type="Pfam" id="PF13627">
    <property type="entry name" value="LptM_cons"/>
    <property type="match status" value="1"/>
</dbReference>
<feature type="compositionally biased region" description="Low complexity" evidence="7">
    <location>
        <begin position="26"/>
        <end position="44"/>
    </location>
</feature>
<dbReference type="Proteomes" id="UP000676246">
    <property type="component" value="Unassembled WGS sequence"/>
</dbReference>
<evidence type="ECO:0000256" key="6">
    <source>
        <dbReference type="ARBA" id="ARBA00023288"/>
    </source>
</evidence>
<comment type="caution">
    <text evidence="8">The sequence shown here is derived from an EMBL/GenBank/DDBJ whole genome shotgun (WGS) entry which is preliminary data.</text>
</comment>
<evidence type="ECO:0000313" key="8">
    <source>
        <dbReference type="EMBL" id="MBQ0931250.1"/>
    </source>
</evidence>
<dbReference type="EMBL" id="JAGQDD010000007">
    <property type="protein sequence ID" value="MBQ0931250.1"/>
    <property type="molecule type" value="Genomic_DNA"/>
</dbReference>
<dbReference type="NCBIfam" id="NF047847">
    <property type="entry name" value="SS_mature_LptM"/>
    <property type="match status" value="1"/>
</dbReference>
<comment type="subcellular location">
    <subcellularLocation>
        <location evidence="1">Cell outer membrane</location>
        <topology evidence="1">Lipid-anchor</topology>
    </subcellularLocation>
</comment>
<accession>A0A940YEZ7</accession>